<dbReference type="Pfam" id="PF05144">
    <property type="entry name" value="Phage_CRI"/>
    <property type="match status" value="1"/>
</dbReference>
<keyword evidence="3" id="KW-1185">Reference proteome</keyword>
<accession>A0ABR5AE11</accession>
<dbReference type="Proteomes" id="UP000031967">
    <property type="component" value="Unassembled WGS sequence"/>
</dbReference>
<protein>
    <recommendedName>
        <fullName evidence="1">Replication-associated protein G2P N-terminal domain-containing protein</fullName>
    </recommendedName>
</protein>
<organism evidence="2 3">
    <name type="scientific">Gordoniibacillus kamchatkensis</name>
    <dbReference type="NCBI Taxonomy" id="1590651"/>
    <lineage>
        <taxon>Bacteria</taxon>
        <taxon>Bacillati</taxon>
        <taxon>Bacillota</taxon>
        <taxon>Bacilli</taxon>
        <taxon>Bacillales</taxon>
        <taxon>Paenibacillaceae</taxon>
        <taxon>Gordoniibacillus</taxon>
    </lineage>
</organism>
<evidence type="ECO:0000313" key="2">
    <source>
        <dbReference type="EMBL" id="KIL39285.1"/>
    </source>
</evidence>
<proteinExistence type="predicted"/>
<name>A0ABR5AE11_9BACL</name>
<dbReference type="RefSeq" id="WP_041049461.1">
    <property type="nucleotide sequence ID" value="NZ_JXAK01000040.1"/>
</dbReference>
<gene>
    <name evidence="2" type="ORF">SD70_21035</name>
</gene>
<dbReference type="EMBL" id="JXAK01000040">
    <property type="protein sequence ID" value="KIL39285.1"/>
    <property type="molecule type" value="Genomic_DNA"/>
</dbReference>
<dbReference type="InterPro" id="IPR022686">
    <property type="entry name" value="G2P_N"/>
</dbReference>
<reference evidence="2 3" key="1">
    <citation type="submission" date="2014-12" db="EMBL/GenBank/DDBJ databases">
        <title>Draft genome sequence of Paenibacillus kamchatkensis strain B-2647.</title>
        <authorList>
            <person name="Karlyshev A.V."/>
            <person name="Kudryashova E.B."/>
        </authorList>
    </citation>
    <scope>NUCLEOTIDE SEQUENCE [LARGE SCALE GENOMIC DNA]</scope>
    <source>
        <strain evidence="2 3">VKM B-2647</strain>
    </source>
</reference>
<comment type="caution">
    <text evidence="2">The sequence shown here is derived from an EMBL/GenBank/DDBJ whole genome shotgun (WGS) entry which is preliminary data.</text>
</comment>
<evidence type="ECO:0000313" key="3">
    <source>
        <dbReference type="Proteomes" id="UP000031967"/>
    </source>
</evidence>
<evidence type="ECO:0000259" key="1">
    <source>
        <dbReference type="Pfam" id="PF05144"/>
    </source>
</evidence>
<sequence>MFDTVWLSIPFKLTDSEMKRVFTKTNSTKPNVDSGTTYFLPLVGKAEGDPHLTYVHNDETGRSYLKVQVSIPKFLRGSNVYEINEQDIRNFFILLRKVLSKKLKLPLNRIPRIEDWTVTKLDVCKNFHTGNQVQQYLRVLASVYIPKYQTHPIHAKGSADVETIYWEASRRRLKFYDKEAEMLKSKKSKKKHRRQAKGILRFEVTLLRTELRRLGIRKAEDILTSRFASKILQKELAKLGVTNLRPISGLTAAINKINRSNLSKQQKASLIAFISEQYFCGKGSRSARTIQRNRRLLKQIFGSSNIVISEVSLPPLEVSKNDQQ</sequence>
<feature type="domain" description="Replication-associated protein G2P N-terminal" evidence="1">
    <location>
        <begin position="57"/>
        <end position="221"/>
    </location>
</feature>